<dbReference type="PANTHER" id="PTHR35004:SF7">
    <property type="entry name" value="INTEGRASE PROTEIN"/>
    <property type="match status" value="1"/>
</dbReference>
<evidence type="ECO:0000313" key="3">
    <source>
        <dbReference type="EMBL" id="NIG21309.1"/>
    </source>
</evidence>
<dbReference type="InterPro" id="IPR001584">
    <property type="entry name" value="Integrase_cat-core"/>
</dbReference>
<dbReference type="EMBL" id="VWXC01000020">
    <property type="protein sequence ID" value="NIG21309.1"/>
    <property type="molecule type" value="Genomic_DNA"/>
</dbReference>
<comment type="caution">
    <text evidence="3">The sequence shown here is derived from an EMBL/GenBank/DDBJ whole genome shotgun (WGS) entry which is preliminary data.</text>
</comment>
<proteinExistence type="predicted"/>
<dbReference type="InterPro" id="IPR009057">
    <property type="entry name" value="Homeodomain-like_sf"/>
</dbReference>
<dbReference type="NCBIfam" id="NF033594">
    <property type="entry name" value="transpos_ISNCY_2"/>
    <property type="match status" value="1"/>
</dbReference>
<dbReference type="InterPro" id="IPR036397">
    <property type="entry name" value="RNaseH_sf"/>
</dbReference>
<evidence type="ECO:0000259" key="2">
    <source>
        <dbReference type="PROSITE" id="PS50994"/>
    </source>
</evidence>
<feature type="compositionally biased region" description="Basic residues" evidence="1">
    <location>
        <begin position="429"/>
        <end position="441"/>
    </location>
</feature>
<dbReference type="Proteomes" id="UP001515780">
    <property type="component" value="Unassembled WGS sequence"/>
</dbReference>
<organism evidence="3 4">
    <name type="scientific">Candidatus Pantoea communis</name>
    <dbReference type="NCBI Taxonomy" id="2608354"/>
    <lineage>
        <taxon>Bacteria</taxon>
        <taxon>Pseudomonadati</taxon>
        <taxon>Pseudomonadota</taxon>
        <taxon>Gammaproteobacteria</taxon>
        <taxon>Enterobacterales</taxon>
        <taxon>Erwiniaceae</taxon>
        <taxon>Pantoea</taxon>
    </lineage>
</organism>
<accession>A0ABX0RZR8</accession>
<feature type="region of interest" description="Disordered" evidence="1">
    <location>
        <begin position="409"/>
        <end position="443"/>
    </location>
</feature>
<dbReference type="PROSITE" id="PS50994">
    <property type="entry name" value="INTEGRASE"/>
    <property type="match status" value="1"/>
</dbReference>
<keyword evidence="4" id="KW-1185">Reference proteome</keyword>
<dbReference type="InterPro" id="IPR012337">
    <property type="entry name" value="RNaseH-like_sf"/>
</dbReference>
<evidence type="ECO:0000256" key="1">
    <source>
        <dbReference type="SAM" id="MobiDB-lite"/>
    </source>
</evidence>
<protein>
    <submittedName>
        <fullName evidence="3">ISNCY family transposase</fullName>
    </submittedName>
</protein>
<dbReference type="Pfam" id="PF13565">
    <property type="entry name" value="HTH_32"/>
    <property type="match status" value="1"/>
</dbReference>
<dbReference type="SUPFAM" id="SSF46689">
    <property type="entry name" value="Homeodomain-like"/>
    <property type="match status" value="1"/>
</dbReference>
<sequence length="468" mass="53497">MTASGAEFFTMNEVNRLKVIQDVVDRRLTTHLAAERLGISDRHCRRLLQRYRSDGPLGMADRRRGKPSNYQLPAGLAERAVQIIRERYADFGPTLACEKLAELHGVTLSKETVRKLMMQSGLWIPRRHRAPKIQQPRYRRACVGELIQIDGCDHRWFEERGPACTLLVYVDDATSRLMQLHFVRSESTFTYFEATRGYLEQHGKPLAFYSDKASVFRINNKNAAGGDGQTQFGRAMNELNITGICANTSSAKGRVERAHLTLQDRLVKELRLRDISTPDAANAFAAEFMADYNRRFAKAPRHDFDVHRPLDADDNLNQIFTWREPRKVSKALTVRYDKMLLLLEDNDDSRRAMGKYLDAWQYPDGRVELRSHGTVLPYSAYDRLSEVDQGAIVDNKRLGHALAVAKLMQDKRDNTRSQGLPAGTGPSRRSAKKDPAKKRQRAVNEDDLLEALFDLQSRSEEIFERKDT</sequence>
<name>A0ABX0RZR8_9GAMM</name>
<evidence type="ECO:0000313" key="4">
    <source>
        <dbReference type="Proteomes" id="UP001515780"/>
    </source>
</evidence>
<dbReference type="SUPFAM" id="SSF53098">
    <property type="entry name" value="Ribonuclease H-like"/>
    <property type="match status" value="1"/>
</dbReference>
<dbReference type="RefSeq" id="WP_166935749.1">
    <property type="nucleotide sequence ID" value="NZ_VWXC01000020.1"/>
</dbReference>
<dbReference type="InterPro" id="IPR047797">
    <property type="entry name" value="ISNCY_transpos"/>
</dbReference>
<feature type="domain" description="Integrase catalytic" evidence="2">
    <location>
        <begin position="132"/>
        <end position="317"/>
    </location>
</feature>
<gene>
    <name evidence="3" type="ORF">F3J37_21800</name>
</gene>
<reference evidence="3 4" key="1">
    <citation type="journal article" date="2019" name="bioRxiv">
        <title>Bacteria contribute to plant secondary compound degradation in a generalist herbivore system.</title>
        <authorList>
            <person name="Francoeur C.B."/>
            <person name="Khadempour L."/>
            <person name="Moreira-Soto R.D."/>
            <person name="Gotting K."/>
            <person name="Book A.J."/>
            <person name="Pinto-Tomas A.A."/>
            <person name="Keefover-Ring K."/>
            <person name="Currie C.R."/>
        </authorList>
    </citation>
    <scope>NUCLEOTIDE SEQUENCE [LARGE SCALE GENOMIC DNA]</scope>
    <source>
        <strain evidence="3">Al-1710</strain>
    </source>
</reference>
<dbReference type="Gene3D" id="3.30.420.10">
    <property type="entry name" value="Ribonuclease H-like superfamily/Ribonuclease H"/>
    <property type="match status" value="1"/>
</dbReference>
<dbReference type="PANTHER" id="PTHR35004">
    <property type="entry name" value="TRANSPOSASE RV3428C-RELATED"/>
    <property type="match status" value="1"/>
</dbReference>